<gene>
    <name evidence="1" type="ORF">QYF68_09920</name>
</gene>
<organism evidence="1 2">
    <name type="scientific">Mycolicibacterium austroafricanum</name>
    <name type="common">Mycobacterium austroafricanum</name>
    <dbReference type="NCBI Taxonomy" id="39687"/>
    <lineage>
        <taxon>Bacteria</taxon>
        <taxon>Bacillati</taxon>
        <taxon>Actinomycetota</taxon>
        <taxon>Actinomycetes</taxon>
        <taxon>Mycobacteriales</taxon>
        <taxon>Mycobacteriaceae</taxon>
        <taxon>Mycolicibacterium</taxon>
    </lineage>
</organism>
<keyword evidence="2" id="KW-1185">Reference proteome</keyword>
<dbReference type="InterPro" id="IPR009061">
    <property type="entry name" value="DNA-bd_dom_put_sf"/>
</dbReference>
<name>A0ABT8HBJ0_MYCAO</name>
<protein>
    <submittedName>
        <fullName evidence="1">Helix-turn-helix domain-containing protein</fullName>
    </submittedName>
</protein>
<accession>A0ABT8HBJ0</accession>
<evidence type="ECO:0000313" key="1">
    <source>
        <dbReference type="EMBL" id="MDN4518141.1"/>
    </source>
</evidence>
<dbReference type="SUPFAM" id="SSF46955">
    <property type="entry name" value="Putative DNA-binding domain"/>
    <property type="match status" value="1"/>
</dbReference>
<dbReference type="Proteomes" id="UP001172687">
    <property type="component" value="Unassembled WGS sequence"/>
</dbReference>
<reference evidence="1" key="1">
    <citation type="submission" date="2023-07" db="EMBL/GenBank/DDBJ databases">
        <title>Degradation of tert-butanol by M. austroafricanum TBA100.</title>
        <authorList>
            <person name="Helbich S."/>
            <person name="Vainshtein Y."/>
        </authorList>
    </citation>
    <scope>NUCLEOTIDE SEQUENCE</scope>
    <source>
        <strain evidence="1">TBA100</strain>
    </source>
</reference>
<evidence type="ECO:0000313" key="2">
    <source>
        <dbReference type="Proteomes" id="UP001172687"/>
    </source>
</evidence>
<dbReference type="EMBL" id="JAUHTC010000038">
    <property type="protein sequence ID" value="MDN4518141.1"/>
    <property type="molecule type" value="Genomic_DNA"/>
</dbReference>
<dbReference type="RefSeq" id="WP_301161379.1">
    <property type="nucleotide sequence ID" value="NZ_JAUHTC010000038.1"/>
</dbReference>
<proteinExistence type="predicted"/>
<comment type="caution">
    <text evidence="1">The sequence shown here is derived from an EMBL/GenBank/DDBJ whole genome shotgun (WGS) entry which is preliminary data.</text>
</comment>
<sequence length="87" mass="9507">MTVSERAAAVAAAELAKLYADTGLDLSMLPVIMTAEELAPAIHVSVGSLAQDRYRNRGIPYIRMGRRIRYARADVARYLAANRSEVA</sequence>